<keyword evidence="4" id="KW-0812">Transmembrane</keyword>
<reference evidence="6 7" key="1">
    <citation type="submission" date="2018-09" db="EMBL/GenBank/DDBJ databases">
        <title>Identification of marine bacteria producing industrial enzymes.</title>
        <authorList>
            <person name="Cheng T.H."/>
            <person name="Saidin J."/>
            <person name="Muhd D.D."/>
            <person name="Isa M.N.M."/>
            <person name="Bakar M.F.A."/>
            <person name="Ismail N."/>
        </authorList>
    </citation>
    <scope>NUCLEOTIDE SEQUENCE [LARGE SCALE GENOMIC DNA]</scope>
    <source>
        <strain evidence="6 7">MNAD 1.6</strain>
    </source>
</reference>
<dbReference type="InterPro" id="IPR003594">
    <property type="entry name" value="HATPase_dom"/>
</dbReference>
<evidence type="ECO:0000256" key="2">
    <source>
        <dbReference type="ARBA" id="ARBA00022777"/>
    </source>
</evidence>
<gene>
    <name evidence="6" type="ORF">D4741_05225</name>
</gene>
<dbReference type="Gene3D" id="3.30.565.10">
    <property type="entry name" value="Histidine kinase-like ATPase, C-terminal domain"/>
    <property type="match status" value="1"/>
</dbReference>
<dbReference type="SUPFAM" id="SSF55874">
    <property type="entry name" value="ATPase domain of HSP90 chaperone/DNA topoisomerase II/histidine kinase"/>
    <property type="match status" value="1"/>
</dbReference>
<dbReference type="CDD" id="cd16917">
    <property type="entry name" value="HATPase_UhpB-NarQ-NarX-like"/>
    <property type="match status" value="1"/>
</dbReference>
<protein>
    <submittedName>
        <fullName evidence="6">Sensor histidine kinase</fullName>
    </submittedName>
</protein>
<dbReference type="AlphaFoldDB" id="A0A3A3EP24"/>
<dbReference type="GO" id="GO:0016020">
    <property type="term" value="C:membrane"/>
    <property type="evidence" value="ECO:0007669"/>
    <property type="project" value="InterPro"/>
</dbReference>
<evidence type="ECO:0000256" key="4">
    <source>
        <dbReference type="SAM" id="Phobius"/>
    </source>
</evidence>
<feature type="transmembrane region" description="Helical" evidence="4">
    <location>
        <begin position="44"/>
        <end position="64"/>
    </location>
</feature>
<feature type="transmembrane region" description="Helical" evidence="4">
    <location>
        <begin position="84"/>
        <end position="108"/>
    </location>
</feature>
<keyword evidence="4" id="KW-0472">Membrane</keyword>
<dbReference type="Pfam" id="PF02518">
    <property type="entry name" value="HATPase_c"/>
    <property type="match status" value="1"/>
</dbReference>
<dbReference type="GO" id="GO:0046983">
    <property type="term" value="F:protein dimerization activity"/>
    <property type="evidence" value="ECO:0007669"/>
    <property type="project" value="InterPro"/>
</dbReference>
<dbReference type="InterPro" id="IPR036890">
    <property type="entry name" value="HATPase_C_sf"/>
</dbReference>
<keyword evidence="2 6" id="KW-0418">Kinase</keyword>
<dbReference type="Pfam" id="PF07730">
    <property type="entry name" value="HisKA_3"/>
    <property type="match status" value="1"/>
</dbReference>
<proteinExistence type="predicted"/>
<dbReference type="Proteomes" id="UP000265938">
    <property type="component" value="Unassembled WGS sequence"/>
</dbReference>
<feature type="transmembrane region" description="Helical" evidence="4">
    <location>
        <begin position="120"/>
        <end position="138"/>
    </location>
</feature>
<keyword evidence="1" id="KW-0808">Transferase</keyword>
<evidence type="ECO:0000259" key="5">
    <source>
        <dbReference type="SMART" id="SM00387"/>
    </source>
</evidence>
<dbReference type="InterPro" id="IPR050482">
    <property type="entry name" value="Sensor_HK_TwoCompSys"/>
</dbReference>
<accession>A0A3A3EP24</accession>
<comment type="caution">
    <text evidence="6">The sequence shown here is derived from an EMBL/GenBank/DDBJ whole genome shotgun (WGS) entry which is preliminary data.</text>
</comment>
<organism evidence="6 7">
    <name type="scientific">Pseudoalteromonas gelatinilytica</name>
    <dbReference type="NCBI Taxonomy" id="1703256"/>
    <lineage>
        <taxon>Bacteria</taxon>
        <taxon>Pseudomonadati</taxon>
        <taxon>Pseudomonadota</taxon>
        <taxon>Gammaproteobacteria</taxon>
        <taxon>Alteromonadales</taxon>
        <taxon>Pseudoalteromonadaceae</taxon>
        <taxon>Pseudoalteromonas</taxon>
    </lineage>
</organism>
<keyword evidence="4" id="KW-1133">Transmembrane helix</keyword>
<evidence type="ECO:0000313" key="6">
    <source>
        <dbReference type="EMBL" id="RJF37476.1"/>
    </source>
</evidence>
<evidence type="ECO:0000313" key="7">
    <source>
        <dbReference type="Proteomes" id="UP000265938"/>
    </source>
</evidence>
<sequence length="388" mass="44124">MNKLLQTLIHRSDFILSAITWGFVFIYTLHAWSQRAESAQLSFSTINTFLISVLFISFFAFLIYFEFFRSRFKHYQTRILNFTIANVVLLMWLFNIGFVAILLIIFLVKYSDYEPNKASLYLLICLPFLMALTLHYGFDKQFVLLNGLAFTLYNSFAYRFATRLISERKAKEQAAHLLRELKATQALLNDTATRDERIRIARDLHDTLGHHLTGLSIHLEVANHCANHEAPKHITKAQQITRLLLNDVRDSVSSMRENQTIDLHASLNSLCSHITGLNVILNYDENIKISDTLLAQTLFHTVQEAITNCIKHSDATELSVSLDLQADSVHLTIYDNGGEMPKLNLGNGLTGMQERLALVRGAIEFEQNNNGFAIAATLPHKLNPHTLA</sequence>
<feature type="transmembrane region" description="Helical" evidence="4">
    <location>
        <begin position="14"/>
        <end position="32"/>
    </location>
</feature>
<name>A0A3A3EP24_9GAMM</name>
<dbReference type="GO" id="GO:0000155">
    <property type="term" value="F:phosphorelay sensor kinase activity"/>
    <property type="evidence" value="ECO:0007669"/>
    <property type="project" value="InterPro"/>
</dbReference>
<feature type="transmembrane region" description="Helical" evidence="4">
    <location>
        <begin position="144"/>
        <end position="161"/>
    </location>
</feature>
<dbReference type="SMART" id="SM00387">
    <property type="entry name" value="HATPase_c"/>
    <property type="match status" value="1"/>
</dbReference>
<evidence type="ECO:0000256" key="1">
    <source>
        <dbReference type="ARBA" id="ARBA00022679"/>
    </source>
</evidence>
<dbReference type="Gene3D" id="1.20.5.1930">
    <property type="match status" value="1"/>
</dbReference>
<feature type="domain" description="Histidine kinase/HSP90-like ATPase" evidence="5">
    <location>
        <begin position="293"/>
        <end position="382"/>
    </location>
</feature>
<dbReference type="EMBL" id="QYSE01000001">
    <property type="protein sequence ID" value="RJF37476.1"/>
    <property type="molecule type" value="Genomic_DNA"/>
</dbReference>
<dbReference type="PANTHER" id="PTHR24421:SF59">
    <property type="entry name" value="OXYGEN SENSOR HISTIDINE KINASE NREB"/>
    <property type="match status" value="1"/>
</dbReference>
<evidence type="ECO:0000256" key="3">
    <source>
        <dbReference type="ARBA" id="ARBA00023012"/>
    </source>
</evidence>
<dbReference type="InterPro" id="IPR011712">
    <property type="entry name" value="Sig_transdc_His_kin_sub3_dim/P"/>
</dbReference>
<dbReference type="PANTHER" id="PTHR24421">
    <property type="entry name" value="NITRATE/NITRITE SENSOR PROTEIN NARX-RELATED"/>
    <property type="match status" value="1"/>
</dbReference>
<keyword evidence="3" id="KW-0902">Two-component regulatory system</keyword>